<evidence type="ECO:0000259" key="1">
    <source>
        <dbReference type="Pfam" id="PF09409"/>
    </source>
</evidence>
<reference evidence="2" key="1">
    <citation type="submission" date="2021-02" db="EMBL/GenBank/DDBJ databases">
        <authorList>
            <person name="Nowell W R."/>
        </authorList>
    </citation>
    <scope>NUCLEOTIDE SEQUENCE</scope>
</reference>
<evidence type="ECO:0000313" key="3">
    <source>
        <dbReference type="Proteomes" id="UP000663828"/>
    </source>
</evidence>
<dbReference type="EMBL" id="CAJNOR010021808">
    <property type="protein sequence ID" value="CAF1691573.1"/>
    <property type="molecule type" value="Genomic_DNA"/>
</dbReference>
<feature type="non-terminal residue" evidence="2">
    <location>
        <position position="132"/>
    </location>
</feature>
<protein>
    <recommendedName>
        <fullName evidence="1">PUB domain-containing protein</fullName>
    </recommendedName>
</protein>
<sequence length="132" mass="15129">FGDDVSLPYTELVQQIEETLRMQLDSEPLVAATMLFLTCNQADQDKLNAGKEIICKYFDNIIANPDEDKYRRIRLQNKVYLEKVAPLKYAFELLQASGFVASDDQDSIVYQERSIEPLQLAQDTLMHGQPIQ</sequence>
<dbReference type="GO" id="GO:0005737">
    <property type="term" value="C:cytoplasm"/>
    <property type="evidence" value="ECO:0007669"/>
    <property type="project" value="TreeGrafter"/>
</dbReference>
<dbReference type="InterPro" id="IPR036339">
    <property type="entry name" value="PUB-like_dom_sf"/>
</dbReference>
<dbReference type="Pfam" id="PF09409">
    <property type="entry name" value="PUB"/>
    <property type="match status" value="1"/>
</dbReference>
<organism evidence="2 3">
    <name type="scientific">Adineta ricciae</name>
    <name type="common">Rotifer</name>
    <dbReference type="NCBI Taxonomy" id="249248"/>
    <lineage>
        <taxon>Eukaryota</taxon>
        <taxon>Metazoa</taxon>
        <taxon>Spiralia</taxon>
        <taxon>Gnathifera</taxon>
        <taxon>Rotifera</taxon>
        <taxon>Eurotatoria</taxon>
        <taxon>Bdelloidea</taxon>
        <taxon>Adinetida</taxon>
        <taxon>Adinetidae</taxon>
        <taxon>Adineta</taxon>
    </lineage>
</organism>
<dbReference type="Gene3D" id="1.20.58.2190">
    <property type="match status" value="1"/>
</dbReference>
<dbReference type="InterPro" id="IPR018997">
    <property type="entry name" value="PUB_domain"/>
</dbReference>
<evidence type="ECO:0000313" key="2">
    <source>
        <dbReference type="EMBL" id="CAF1691573.1"/>
    </source>
</evidence>
<dbReference type="SMART" id="SM00580">
    <property type="entry name" value="PUG"/>
    <property type="match status" value="1"/>
</dbReference>
<feature type="domain" description="PUB" evidence="1">
    <location>
        <begin position="45"/>
        <end position="122"/>
    </location>
</feature>
<name>A0A816HSQ7_ADIRI</name>
<feature type="non-terminal residue" evidence="2">
    <location>
        <position position="1"/>
    </location>
</feature>
<accession>A0A816HSQ7</accession>
<dbReference type="Proteomes" id="UP000663828">
    <property type="component" value="Unassembled WGS sequence"/>
</dbReference>
<keyword evidence="3" id="KW-1185">Reference proteome</keyword>
<dbReference type="PANTHER" id="PTHR23153:SF38">
    <property type="entry name" value="UBX DOMAIN-CONTAINING PROTEIN 6"/>
    <property type="match status" value="1"/>
</dbReference>
<comment type="caution">
    <text evidence="2">The sequence shown here is derived from an EMBL/GenBank/DDBJ whole genome shotgun (WGS) entry which is preliminary data.</text>
</comment>
<gene>
    <name evidence="2" type="ORF">XAT740_LOCUS64255</name>
</gene>
<dbReference type="PANTHER" id="PTHR23153">
    <property type="entry name" value="UBX-RELATED"/>
    <property type="match status" value="1"/>
</dbReference>
<dbReference type="AlphaFoldDB" id="A0A816HSQ7"/>
<proteinExistence type="predicted"/>
<dbReference type="SUPFAM" id="SSF143503">
    <property type="entry name" value="PUG domain-like"/>
    <property type="match status" value="1"/>
</dbReference>